<dbReference type="InterPro" id="IPR009799">
    <property type="entry name" value="EthD_dom"/>
</dbReference>
<sequence>MSMSIQVMYPITETTNFDYDYYFSKHMKIVGETLGEHIQSTLVTKGIAGGPDVPAGFYAIATIVFEDQSAMDLALSKLDTALGDIPNFTDTEPVMLIGEVIS</sequence>
<dbReference type="SUPFAM" id="SSF54909">
    <property type="entry name" value="Dimeric alpha+beta barrel"/>
    <property type="match status" value="1"/>
</dbReference>
<dbReference type="Gene3D" id="3.30.70.100">
    <property type="match status" value="1"/>
</dbReference>
<dbReference type="AlphaFoldDB" id="A0A382TK93"/>
<dbReference type="NCBIfam" id="TIGR02118">
    <property type="entry name" value="EthD family reductase"/>
    <property type="match status" value="1"/>
</dbReference>
<dbReference type="GO" id="GO:0016491">
    <property type="term" value="F:oxidoreductase activity"/>
    <property type="evidence" value="ECO:0007669"/>
    <property type="project" value="InterPro"/>
</dbReference>
<gene>
    <name evidence="1" type="ORF">METZ01_LOCUS374771</name>
</gene>
<evidence type="ECO:0000313" key="1">
    <source>
        <dbReference type="EMBL" id="SVD21917.1"/>
    </source>
</evidence>
<protein>
    <recommendedName>
        <fullName evidence="2">EthD domain-containing protein</fullName>
    </recommendedName>
</protein>
<dbReference type="EMBL" id="UINC01136885">
    <property type="protein sequence ID" value="SVD21917.1"/>
    <property type="molecule type" value="Genomic_DNA"/>
</dbReference>
<dbReference type="PANTHER" id="PTHR40260:SF2">
    <property type="entry name" value="BLR8190 PROTEIN"/>
    <property type="match status" value="1"/>
</dbReference>
<evidence type="ECO:0008006" key="2">
    <source>
        <dbReference type="Google" id="ProtNLM"/>
    </source>
</evidence>
<reference evidence="1" key="1">
    <citation type="submission" date="2018-05" db="EMBL/GenBank/DDBJ databases">
        <authorList>
            <person name="Lanie J.A."/>
            <person name="Ng W.-L."/>
            <person name="Kazmierczak K.M."/>
            <person name="Andrzejewski T.M."/>
            <person name="Davidsen T.M."/>
            <person name="Wayne K.J."/>
            <person name="Tettelin H."/>
            <person name="Glass J.I."/>
            <person name="Rusch D."/>
            <person name="Podicherti R."/>
            <person name="Tsui H.-C.T."/>
            <person name="Winkler M.E."/>
        </authorList>
    </citation>
    <scope>NUCLEOTIDE SEQUENCE</scope>
</reference>
<proteinExistence type="predicted"/>
<dbReference type="InterPro" id="IPR011008">
    <property type="entry name" value="Dimeric_a/b-barrel"/>
</dbReference>
<dbReference type="PANTHER" id="PTHR40260">
    <property type="entry name" value="BLR8190 PROTEIN"/>
    <property type="match status" value="1"/>
</dbReference>
<accession>A0A382TK93</accession>
<name>A0A382TK93_9ZZZZ</name>
<organism evidence="1">
    <name type="scientific">marine metagenome</name>
    <dbReference type="NCBI Taxonomy" id="408172"/>
    <lineage>
        <taxon>unclassified sequences</taxon>
        <taxon>metagenomes</taxon>
        <taxon>ecological metagenomes</taxon>
    </lineage>
</organism>